<dbReference type="EMBL" id="PVTL01000005">
    <property type="protein sequence ID" value="PRY68140.1"/>
    <property type="molecule type" value="Genomic_DNA"/>
</dbReference>
<protein>
    <recommendedName>
        <fullName evidence="6">GH26 domain-containing protein</fullName>
    </recommendedName>
</protein>
<dbReference type="PANTHER" id="PTHR40079:SF4">
    <property type="entry name" value="GH26 DOMAIN-CONTAINING PROTEIN-RELATED"/>
    <property type="match status" value="1"/>
</dbReference>
<feature type="transmembrane region" description="Helical" evidence="5">
    <location>
        <begin position="448"/>
        <end position="469"/>
    </location>
</feature>
<evidence type="ECO:0000256" key="1">
    <source>
        <dbReference type="ARBA" id="ARBA00007754"/>
    </source>
</evidence>
<feature type="domain" description="GH26" evidence="6">
    <location>
        <begin position="6"/>
        <end position="368"/>
    </location>
</feature>
<evidence type="ECO:0000313" key="8">
    <source>
        <dbReference type="Proteomes" id="UP000237983"/>
    </source>
</evidence>
<reference evidence="7 8" key="1">
    <citation type="submission" date="2018-03" db="EMBL/GenBank/DDBJ databases">
        <title>Genomic Encyclopedia of Type Strains, Phase III (KMG-III): the genomes of soil and plant-associated and newly described type strains.</title>
        <authorList>
            <person name="Whitman W."/>
        </authorList>
    </citation>
    <scope>NUCLEOTIDE SEQUENCE [LARGE SCALE GENOMIC DNA]</scope>
    <source>
        <strain evidence="7 8">CGMCC 1.12484</strain>
    </source>
</reference>
<dbReference type="RefSeq" id="WP_245884760.1">
    <property type="nucleotide sequence ID" value="NZ_PVTL01000005.1"/>
</dbReference>
<keyword evidence="8" id="KW-1185">Reference proteome</keyword>
<dbReference type="AlphaFoldDB" id="A0A2T0VD85"/>
<evidence type="ECO:0000256" key="2">
    <source>
        <dbReference type="ARBA" id="ARBA00022801"/>
    </source>
</evidence>
<evidence type="ECO:0000256" key="4">
    <source>
        <dbReference type="PROSITE-ProRule" id="PRU01100"/>
    </source>
</evidence>
<organism evidence="7 8">
    <name type="scientific">Glaciihabitans tibetensis</name>
    <dbReference type="NCBI Taxonomy" id="1266600"/>
    <lineage>
        <taxon>Bacteria</taxon>
        <taxon>Bacillati</taxon>
        <taxon>Actinomycetota</taxon>
        <taxon>Actinomycetes</taxon>
        <taxon>Micrococcales</taxon>
        <taxon>Microbacteriaceae</taxon>
        <taxon>Glaciihabitans</taxon>
    </lineage>
</organism>
<dbReference type="PROSITE" id="PS51764">
    <property type="entry name" value="GH26"/>
    <property type="match status" value="1"/>
</dbReference>
<keyword evidence="5" id="KW-0472">Membrane</keyword>
<dbReference type="Gene3D" id="3.20.20.80">
    <property type="entry name" value="Glycosidases"/>
    <property type="match status" value="1"/>
</dbReference>
<proteinExistence type="inferred from homology"/>
<evidence type="ECO:0000256" key="3">
    <source>
        <dbReference type="ARBA" id="ARBA00023295"/>
    </source>
</evidence>
<dbReference type="Pfam" id="PF10129">
    <property type="entry name" value="OpgC_C"/>
    <property type="match status" value="1"/>
</dbReference>
<dbReference type="InterPro" id="IPR017853">
    <property type="entry name" value="GH"/>
</dbReference>
<keyword evidence="5" id="KW-1133">Transmembrane helix</keyword>
<evidence type="ECO:0000313" key="7">
    <source>
        <dbReference type="EMBL" id="PRY68140.1"/>
    </source>
</evidence>
<accession>A0A2T0VD85</accession>
<dbReference type="InterPro" id="IPR000805">
    <property type="entry name" value="Glyco_hydro_26"/>
</dbReference>
<feature type="transmembrane region" description="Helical" evidence="5">
    <location>
        <begin position="475"/>
        <end position="497"/>
    </location>
</feature>
<feature type="transmembrane region" description="Helical" evidence="5">
    <location>
        <begin position="682"/>
        <end position="702"/>
    </location>
</feature>
<dbReference type="GO" id="GO:0016985">
    <property type="term" value="F:mannan endo-1,4-beta-mannosidase activity"/>
    <property type="evidence" value="ECO:0007669"/>
    <property type="project" value="InterPro"/>
</dbReference>
<comment type="caution">
    <text evidence="4">Lacks conserved residue(s) required for the propagation of feature annotation.</text>
</comment>
<feature type="transmembrane region" description="Helical" evidence="5">
    <location>
        <begin position="406"/>
        <end position="427"/>
    </location>
</feature>
<dbReference type="PANTHER" id="PTHR40079">
    <property type="entry name" value="MANNAN ENDO-1,4-BETA-MANNOSIDASE E-RELATED"/>
    <property type="match status" value="1"/>
</dbReference>
<keyword evidence="5" id="KW-0812">Transmembrane</keyword>
<evidence type="ECO:0000259" key="6">
    <source>
        <dbReference type="PROSITE" id="PS51764"/>
    </source>
</evidence>
<dbReference type="GO" id="GO:0006080">
    <property type="term" value="P:substituted mannan metabolic process"/>
    <property type="evidence" value="ECO:0007669"/>
    <property type="project" value="InterPro"/>
</dbReference>
<dbReference type="InterPro" id="IPR014550">
    <property type="entry name" value="UCP028704_OpgC"/>
</dbReference>
<dbReference type="Proteomes" id="UP000237983">
    <property type="component" value="Unassembled WGS sequence"/>
</dbReference>
<dbReference type="InterPro" id="IPR022790">
    <property type="entry name" value="GH26_dom"/>
</dbReference>
<feature type="transmembrane region" description="Helical" evidence="5">
    <location>
        <begin position="621"/>
        <end position="639"/>
    </location>
</feature>
<dbReference type="SUPFAM" id="SSF51445">
    <property type="entry name" value="(Trans)glycosidases"/>
    <property type="match status" value="1"/>
</dbReference>
<keyword evidence="2" id="KW-0378">Hydrolase</keyword>
<keyword evidence="3" id="KW-0326">Glycosidase</keyword>
<feature type="transmembrane region" description="Helical" evidence="5">
    <location>
        <begin position="651"/>
        <end position="670"/>
    </location>
</feature>
<gene>
    <name evidence="7" type="ORF">B0I08_105305</name>
</gene>
<feature type="transmembrane region" description="Helical" evidence="5">
    <location>
        <begin position="595"/>
        <end position="614"/>
    </location>
</feature>
<feature type="transmembrane region" description="Helical" evidence="5">
    <location>
        <begin position="802"/>
        <end position="820"/>
    </location>
</feature>
<feature type="transmembrane region" description="Helical" evidence="5">
    <location>
        <begin position="518"/>
        <end position="539"/>
    </location>
</feature>
<name>A0A2T0VD85_9MICO</name>
<evidence type="ECO:0000256" key="5">
    <source>
        <dbReference type="SAM" id="Phobius"/>
    </source>
</evidence>
<comment type="caution">
    <text evidence="7">The sequence shown here is derived from an EMBL/GenBank/DDBJ whole genome shotgun (WGS) entry which is preliminary data.</text>
</comment>
<feature type="transmembrane region" description="Helical" evidence="5">
    <location>
        <begin position="766"/>
        <end position="790"/>
    </location>
</feature>
<feature type="transmembrane region" description="Helical" evidence="5">
    <location>
        <begin position="741"/>
        <end position="759"/>
    </location>
</feature>
<sequence length="831" mass="89340">MALRVRGERPTVRVLRGRATVGVVILFTALLALLPLDLASAATGDDADVFSPESGAYFGSTLDWSSDGAADQAQRLGGPSAVYAHDAFLPLSDGSISYLSGFATQTAEQGSLPAISLAPGVDLSAIDDNFADEVASDIATVLGDPADPVYVSFAPDMNSTWQPWGQQPSAYRAAFTTLADAIHRELPGAMMVWSPTWGGGYPFAAASAATGARQELDTNLDGTVDGGDDPYSPYYPGDAAVDWVGLSLYHDDSDGGTAVNTVPAPGELADRLGPIAGTAGTDPAAQFYARYAEGANKPMMLRTAALYSPAGGGPSELAIKRAWWQQVFAAVGDDQYDQIDVVLWQDSTATRGAVGESFIDWSVTLNSVTRPDFVSDLTASELRLGPVVEAAAATGGSTGTTITGPWAWLVAAAVVLAALALTLRARYSRNRFRWAYSGPGNRDLRIDMLRGIAIVFVMVNHIGLTSIFQNGTQEAIGVVSGAELFVLFSGAVIGMVYRPKVVAGGIGEVVIRSTRRAWKLYYTAVTVVLIVFAASRLPFIDAGRVTTFTDQGSGAAGSSASGRVYNLYTNAEQLLGYPVNPQIVVDVLSLRLGPWQFNVMGLYVVLLLLSPLVLWALSRGWWMPVLAVSGSLYVLDALTRFRLLPSQFEDSFPLLSWQLLFVLGMVGGYFRRELVRWFRSRAGAVVLTSAVLVAVALMLFSWSNPYLSSPQDVRLSLISDNAYRGIYAAFFERTYVEPGRLLNVVLVVVAGYALLSAYWKPIAAATAWFFVPLGQATLYVFIMHIFFALIVSNVPALREGSVWLNSIAYLVLLAVMWVMVKTKFLFRIVPR</sequence>
<comment type="similarity">
    <text evidence="1 4">Belongs to the glycosyl hydrolase 26 family.</text>
</comment>